<dbReference type="EMBL" id="CAUM01000081">
    <property type="protein sequence ID" value="CCV05898.1"/>
    <property type="molecule type" value="Genomic_DNA"/>
</dbReference>
<name>M5EP61_9HYPH</name>
<evidence type="ECO:0000313" key="1">
    <source>
        <dbReference type="EMBL" id="CCV05898.1"/>
    </source>
</evidence>
<dbReference type="AlphaFoldDB" id="M5EP61"/>
<reference evidence="1 2" key="1">
    <citation type="submission" date="2013-02" db="EMBL/GenBank/DDBJ databases">
        <authorList>
            <person name="Genoscope - CEA"/>
        </authorList>
    </citation>
    <scope>NUCLEOTIDE SEQUENCE [LARGE SCALE GENOMIC DNA]</scope>
    <source>
        <strain evidence="1 2">STM 2683</strain>
    </source>
</reference>
<gene>
    <name evidence="1" type="ORF">MESS2_1710005</name>
</gene>
<protein>
    <submittedName>
        <fullName evidence="1">Uncharacterized protein</fullName>
    </submittedName>
</protein>
<keyword evidence="2" id="KW-1185">Reference proteome</keyword>
<proteinExistence type="predicted"/>
<organism evidence="1 2">
    <name type="scientific">Mesorhizobium metallidurans STM 2683</name>
    <dbReference type="NCBI Taxonomy" id="1297569"/>
    <lineage>
        <taxon>Bacteria</taxon>
        <taxon>Pseudomonadati</taxon>
        <taxon>Pseudomonadota</taxon>
        <taxon>Alphaproteobacteria</taxon>
        <taxon>Hyphomicrobiales</taxon>
        <taxon>Phyllobacteriaceae</taxon>
        <taxon>Mesorhizobium</taxon>
    </lineage>
</organism>
<comment type="caution">
    <text evidence="1">The sequence shown here is derived from an EMBL/GenBank/DDBJ whole genome shotgun (WGS) entry which is preliminary data.</text>
</comment>
<evidence type="ECO:0000313" key="2">
    <source>
        <dbReference type="Proteomes" id="UP000012062"/>
    </source>
</evidence>
<dbReference type="Proteomes" id="UP000012062">
    <property type="component" value="Unassembled WGS sequence"/>
</dbReference>
<accession>M5EP61</accession>
<sequence>MRQPSNISELEPGHLQFARSTLQPTVLRGCGLVQASVDTAARSALSDSRQCRVRNVEEADSRVFYTLFALAQYMQASEQNARTEWFPAPQEALTYATSQGVPGPAASSVSCRASVFRRTRVQNFKLEAQCFASDYADWCRKAVEEAKLAAASAMIT</sequence>